<reference evidence="1 2" key="1">
    <citation type="journal article" date="2018" name="Sci. Rep.">
        <title>A novel species of the marine cyanobacterium Acaryochloris with a unique pigment content and lifestyle.</title>
        <authorList>
            <person name="Partensky F."/>
            <person name="Six C."/>
            <person name="Ratin M."/>
            <person name="Garczarek L."/>
            <person name="Vaulot D."/>
            <person name="Probert I."/>
            <person name="Calteau A."/>
            <person name="Gourvil P."/>
            <person name="Marie D."/>
            <person name="Grebert T."/>
            <person name="Bouchier C."/>
            <person name="Le Panse S."/>
            <person name="Gachenot M."/>
            <person name="Rodriguez F."/>
            <person name="Garrido J.L."/>
        </authorList>
    </citation>
    <scope>NUCLEOTIDE SEQUENCE [LARGE SCALE GENOMIC DNA]</scope>
    <source>
        <strain evidence="1 2">RCC1774</strain>
    </source>
</reference>
<protein>
    <recommendedName>
        <fullName evidence="3">Transposase</fullName>
    </recommendedName>
</protein>
<evidence type="ECO:0000313" key="1">
    <source>
        <dbReference type="EMBL" id="PZD70398.1"/>
    </source>
</evidence>
<dbReference type="PANTHER" id="PTHR35528">
    <property type="entry name" value="BLL1675 PROTEIN"/>
    <property type="match status" value="1"/>
</dbReference>
<dbReference type="AlphaFoldDB" id="A0A2W1J8B0"/>
<organism evidence="1 2">
    <name type="scientific">Acaryochloris thomasi RCC1774</name>
    <dbReference type="NCBI Taxonomy" id="1764569"/>
    <lineage>
        <taxon>Bacteria</taxon>
        <taxon>Bacillati</taxon>
        <taxon>Cyanobacteriota</taxon>
        <taxon>Cyanophyceae</taxon>
        <taxon>Acaryochloridales</taxon>
        <taxon>Acaryochloridaceae</taxon>
        <taxon>Acaryochloris</taxon>
        <taxon>Acaryochloris thomasi</taxon>
    </lineage>
</organism>
<dbReference type="InterPro" id="IPR052183">
    <property type="entry name" value="IS_Transposase"/>
</dbReference>
<evidence type="ECO:0008006" key="3">
    <source>
        <dbReference type="Google" id="ProtNLM"/>
    </source>
</evidence>
<gene>
    <name evidence="1" type="ORF">C1752_13124</name>
</gene>
<dbReference type="EMBL" id="PQWO01000039">
    <property type="protein sequence ID" value="PZD70398.1"/>
    <property type="molecule type" value="Genomic_DNA"/>
</dbReference>
<comment type="caution">
    <text evidence="1">The sequence shown here is derived from an EMBL/GenBank/DDBJ whole genome shotgun (WGS) entry which is preliminary data.</text>
</comment>
<evidence type="ECO:0000313" key="2">
    <source>
        <dbReference type="Proteomes" id="UP000248857"/>
    </source>
</evidence>
<name>A0A2W1J8B0_9CYAN</name>
<dbReference type="PANTHER" id="PTHR35528:SF3">
    <property type="entry name" value="BLL1675 PROTEIN"/>
    <property type="match status" value="1"/>
</dbReference>
<sequence>MNLEEMMLERGLEVDHSIINRWVLHYGPELDEWARPQLKPTNDSWKVDETYIKANFVS</sequence>
<dbReference type="Proteomes" id="UP000248857">
    <property type="component" value="Unassembled WGS sequence"/>
</dbReference>
<keyword evidence="2" id="KW-1185">Reference proteome</keyword>
<accession>A0A2W1J8B0</accession>
<proteinExistence type="predicted"/>